<organism evidence="7 8">
    <name type="scientific">Mesosutterella multiformis</name>
    <dbReference type="NCBI Taxonomy" id="2259133"/>
    <lineage>
        <taxon>Bacteria</taxon>
        <taxon>Pseudomonadati</taxon>
        <taxon>Pseudomonadota</taxon>
        <taxon>Betaproteobacteria</taxon>
        <taxon>Burkholderiales</taxon>
        <taxon>Sutterellaceae</taxon>
        <taxon>Mesosutterella</taxon>
    </lineage>
</organism>
<dbReference type="InterPro" id="IPR003953">
    <property type="entry name" value="FAD-dep_OxRdtase_2_FAD-bd"/>
</dbReference>
<feature type="signal peptide" evidence="5">
    <location>
        <begin position="1"/>
        <end position="31"/>
    </location>
</feature>
<evidence type="ECO:0000256" key="1">
    <source>
        <dbReference type="ARBA" id="ARBA00001974"/>
    </source>
</evidence>
<evidence type="ECO:0000256" key="2">
    <source>
        <dbReference type="ARBA" id="ARBA00022630"/>
    </source>
</evidence>
<gene>
    <name evidence="7" type="ORF">MESMUL_15950</name>
</gene>
<dbReference type="PANTHER" id="PTHR43400">
    <property type="entry name" value="FUMARATE REDUCTASE"/>
    <property type="match status" value="1"/>
</dbReference>
<evidence type="ECO:0000313" key="8">
    <source>
        <dbReference type="Proteomes" id="UP000266091"/>
    </source>
</evidence>
<protein>
    <recommendedName>
        <fullName evidence="6">FAD-dependent oxidoreductase 2 FAD-binding domain-containing protein</fullName>
    </recommendedName>
</protein>
<evidence type="ECO:0000313" key="7">
    <source>
        <dbReference type="EMBL" id="GBO94241.1"/>
    </source>
</evidence>
<feature type="chain" id="PRO_5017244072" description="FAD-dependent oxidoreductase 2 FAD-binding domain-containing protein" evidence="5">
    <location>
        <begin position="32"/>
        <end position="494"/>
    </location>
</feature>
<keyword evidence="5" id="KW-0732">Signal</keyword>
<dbReference type="SUPFAM" id="SSF51905">
    <property type="entry name" value="FAD/NAD(P)-binding domain"/>
    <property type="match status" value="1"/>
</dbReference>
<evidence type="ECO:0000256" key="4">
    <source>
        <dbReference type="ARBA" id="ARBA00023002"/>
    </source>
</evidence>
<accession>A0A388SFQ7</accession>
<dbReference type="SUPFAM" id="SSF56425">
    <property type="entry name" value="Succinate dehydrogenase/fumarate reductase flavoprotein, catalytic domain"/>
    <property type="match status" value="1"/>
</dbReference>
<dbReference type="EMBL" id="BGZJ01000001">
    <property type="protein sequence ID" value="GBO94241.1"/>
    <property type="molecule type" value="Genomic_DNA"/>
</dbReference>
<dbReference type="GO" id="GO:0016491">
    <property type="term" value="F:oxidoreductase activity"/>
    <property type="evidence" value="ECO:0007669"/>
    <property type="project" value="UniProtKB-KW"/>
</dbReference>
<dbReference type="PROSITE" id="PS51318">
    <property type="entry name" value="TAT"/>
    <property type="match status" value="1"/>
</dbReference>
<comment type="cofactor">
    <cofactor evidence="1">
        <name>FAD</name>
        <dbReference type="ChEBI" id="CHEBI:57692"/>
    </cofactor>
</comment>
<keyword evidence="4" id="KW-0560">Oxidoreductase</keyword>
<dbReference type="Gene3D" id="3.50.50.60">
    <property type="entry name" value="FAD/NAD(P)-binding domain"/>
    <property type="match status" value="1"/>
</dbReference>
<dbReference type="GO" id="GO:0008202">
    <property type="term" value="P:steroid metabolic process"/>
    <property type="evidence" value="ECO:0007669"/>
    <property type="project" value="UniProtKB-ARBA"/>
</dbReference>
<keyword evidence="2" id="KW-0285">Flavoprotein</keyword>
<evidence type="ECO:0000256" key="5">
    <source>
        <dbReference type="SAM" id="SignalP"/>
    </source>
</evidence>
<dbReference type="RefSeq" id="WP_116270477.1">
    <property type="nucleotide sequence ID" value="NZ_BGZJ01000001.1"/>
</dbReference>
<dbReference type="AlphaFoldDB" id="A0A388SFQ7"/>
<reference evidence="7 8" key="1">
    <citation type="journal article" date="2018" name="Int. J. Syst. Evol. Microbiol.">
        <title>Mesosutterella multiformis gen. nov., sp. nov., a member of the family Sutterellaceae and Sutterella megalosphaeroides sp. nov., isolated from human faeces.</title>
        <authorList>
            <person name="Sakamoto M."/>
            <person name="Ikeyama N."/>
            <person name="Kunihiro T."/>
            <person name="Iino T."/>
            <person name="Yuki M."/>
            <person name="Ohkuma M."/>
        </authorList>
    </citation>
    <scope>NUCLEOTIDE SEQUENCE [LARGE SCALE GENOMIC DNA]</scope>
    <source>
        <strain evidence="7 8">4NBBH2</strain>
    </source>
</reference>
<dbReference type="InterPro" id="IPR027477">
    <property type="entry name" value="Succ_DH/fumarate_Rdtase_cat_sf"/>
</dbReference>
<evidence type="ECO:0000256" key="3">
    <source>
        <dbReference type="ARBA" id="ARBA00022827"/>
    </source>
</evidence>
<dbReference type="InterPro" id="IPR036188">
    <property type="entry name" value="FAD/NAD-bd_sf"/>
</dbReference>
<proteinExistence type="predicted"/>
<dbReference type="InterPro" id="IPR006311">
    <property type="entry name" value="TAT_signal"/>
</dbReference>
<dbReference type="PANTHER" id="PTHR43400:SF10">
    <property type="entry name" value="3-OXOSTEROID 1-DEHYDROGENASE"/>
    <property type="match status" value="1"/>
</dbReference>
<dbReference type="Proteomes" id="UP000266091">
    <property type="component" value="Unassembled WGS sequence"/>
</dbReference>
<dbReference type="Pfam" id="PF00890">
    <property type="entry name" value="FAD_binding_2"/>
    <property type="match status" value="1"/>
</dbReference>
<feature type="domain" description="FAD-dependent oxidoreductase 2 FAD-binding" evidence="6">
    <location>
        <begin position="43"/>
        <end position="461"/>
    </location>
</feature>
<sequence length="494" mass="52185">MAFASRRNFLKAGLAGTAAAAAAAVPAAAHAAKAPKAKELTYDVIVVGAGCAGLAATIEAADRGAKVLLIEKSAVPMGNTIYAGGFVNAACTWVQKSDGITDDLDSFYQDMMMVSKGRGDPELTKMYCEQSAGAVQWLTDRCHLSWKKIPMQIKPMLGRSHQVDSKAGPGGSQMVENMMAEVEKLHVPMMFNTKVVELLHDDMLRCTGVKAVSPEGPLVIHAKGGVILATGGFHANKALVTQFMGGEVAWMPIRGSMTLTGENILLTAPFFPMYVNMDQFHAGPIHGPTKANPSQMVNFGICVNTLGNRYVDEASTYVEIARHTAKDTIRNSAFIILDSAVVKLPIVAMRIDRYKAAKAPIFEANSIGEFASKIGVPAKALEKTVSEYNDAVHAGRGASLKVPATMKKPYTIEKGPFLAVPFSGGMTATFGGPKISLKGEVLNTESKPVPGLYAAGNAIGGLFYDDYLSGSQLGAAVIWGRVGADEAAARAKAA</sequence>
<keyword evidence="3" id="KW-0274">FAD</keyword>
<evidence type="ECO:0000259" key="6">
    <source>
        <dbReference type="Pfam" id="PF00890"/>
    </source>
</evidence>
<keyword evidence="8" id="KW-1185">Reference proteome</keyword>
<dbReference type="InterPro" id="IPR050315">
    <property type="entry name" value="FAD-oxidoreductase_2"/>
</dbReference>
<dbReference type="OrthoDB" id="9813348at2"/>
<dbReference type="Gene3D" id="3.90.700.10">
    <property type="entry name" value="Succinate dehydrogenase/fumarate reductase flavoprotein, catalytic domain"/>
    <property type="match status" value="1"/>
</dbReference>
<comment type="caution">
    <text evidence="7">The sequence shown here is derived from an EMBL/GenBank/DDBJ whole genome shotgun (WGS) entry which is preliminary data.</text>
</comment>
<name>A0A388SFQ7_9BURK</name>